<feature type="compositionally biased region" description="Low complexity" evidence="8">
    <location>
        <begin position="620"/>
        <end position="633"/>
    </location>
</feature>
<feature type="domain" description="DAMP1 SANT/Myb-like" evidence="9">
    <location>
        <begin position="142"/>
        <end position="239"/>
    </location>
</feature>
<proteinExistence type="inferred from homology"/>
<keyword evidence="11" id="KW-1185">Reference proteome</keyword>
<keyword evidence="5" id="KW-0805">Transcription regulation</keyword>
<name>A0AAE0I222_9PEZI</name>
<feature type="compositionally biased region" description="Basic and acidic residues" evidence="8">
    <location>
        <begin position="608"/>
        <end position="619"/>
    </location>
</feature>
<evidence type="ECO:0000256" key="7">
    <source>
        <dbReference type="ARBA" id="ARBA00023242"/>
    </source>
</evidence>
<protein>
    <recommendedName>
        <fullName evidence="3">SWR1-complex protein 4</fullName>
    </recommendedName>
</protein>
<dbReference type="GO" id="GO:0035267">
    <property type="term" value="C:NuA4 histone acetyltransferase complex"/>
    <property type="evidence" value="ECO:0007669"/>
    <property type="project" value="InterPro"/>
</dbReference>
<dbReference type="AlphaFoldDB" id="A0AAE0I222"/>
<comment type="similarity">
    <text evidence="2">Belongs to the SWC4 family.</text>
</comment>
<dbReference type="Gene3D" id="1.10.10.60">
    <property type="entry name" value="Homeodomain-like"/>
    <property type="match status" value="1"/>
</dbReference>
<evidence type="ECO:0000256" key="5">
    <source>
        <dbReference type="ARBA" id="ARBA00023015"/>
    </source>
</evidence>
<feature type="compositionally biased region" description="Basic and acidic residues" evidence="8">
    <location>
        <begin position="563"/>
        <end position="573"/>
    </location>
</feature>
<accession>A0AAE0I222</accession>
<dbReference type="GO" id="GO:0006281">
    <property type="term" value="P:DNA repair"/>
    <property type="evidence" value="ECO:0007669"/>
    <property type="project" value="InterPro"/>
</dbReference>
<evidence type="ECO:0000256" key="3">
    <source>
        <dbReference type="ARBA" id="ARBA00019132"/>
    </source>
</evidence>
<comment type="subcellular location">
    <subcellularLocation>
        <location evidence="1">Nucleus</location>
    </subcellularLocation>
</comment>
<dbReference type="InterPro" id="IPR032563">
    <property type="entry name" value="DAMP1_SANT-like"/>
</dbReference>
<reference evidence="10" key="2">
    <citation type="submission" date="2023-06" db="EMBL/GenBank/DDBJ databases">
        <authorList>
            <consortium name="Lawrence Berkeley National Laboratory"/>
            <person name="Haridas S."/>
            <person name="Hensen N."/>
            <person name="Bonometti L."/>
            <person name="Westerberg I."/>
            <person name="Brannstrom I.O."/>
            <person name="Guillou S."/>
            <person name="Cros-Aarteil S."/>
            <person name="Calhoun S."/>
            <person name="Kuo A."/>
            <person name="Mondo S."/>
            <person name="Pangilinan J."/>
            <person name="Riley R."/>
            <person name="Labutti K."/>
            <person name="Andreopoulos B."/>
            <person name="Lipzen A."/>
            <person name="Chen C."/>
            <person name="Yanf M."/>
            <person name="Daum C."/>
            <person name="Ng V."/>
            <person name="Clum A."/>
            <person name="Steindorff A."/>
            <person name="Ohm R."/>
            <person name="Martin F."/>
            <person name="Silar P."/>
            <person name="Natvig D."/>
            <person name="Lalanne C."/>
            <person name="Gautier V."/>
            <person name="Ament-Velasquez S.L."/>
            <person name="Kruys A."/>
            <person name="Hutchinson M.I."/>
            <person name="Powell A.J."/>
            <person name="Barry K."/>
            <person name="Miller A.N."/>
            <person name="Grigoriev I.V."/>
            <person name="Debuchy R."/>
            <person name="Gladieux P."/>
            <person name="Thoren M.H."/>
            <person name="Johannesson H."/>
        </authorList>
    </citation>
    <scope>NUCLEOTIDE SEQUENCE</scope>
    <source>
        <strain evidence="10">CBS 118394</strain>
    </source>
</reference>
<evidence type="ECO:0000256" key="8">
    <source>
        <dbReference type="SAM" id="MobiDB-lite"/>
    </source>
</evidence>
<dbReference type="GO" id="GO:0003714">
    <property type="term" value="F:transcription corepressor activity"/>
    <property type="evidence" value="ECO:0007669"/>
    <property type="project" value="TreeGrafter"/>
</dbReference>
<feature type="region of interest" description="Disordered" evidence="8">
    <location>
        <begin position="537"/>
        <end position="655"/>
    </location>
</feature>
<comment type="caution">
    <text evidence="10">The sequence shown here is derived from an EMBL/GenBank/DDBJ whole genome shotgun (WGS) entry which is preliminary data.</text>
</comment>
<evidence type="ECO:0000313" key="11">
    <source>
        <dbReference type="Proteomes" id="UP001283341"/>
    </source>
</evidence>
<dbReference type="PANTHER" id="PTHR12855:SF10">
    <property type="entry name" value="DNA METHYLTRANSFERASE 1-ASSOCIATED PROTEIN 1"/>
    <property type="match status" value="1"/>
</dbReference>
<evidence type="ECO:0000256" key="1">
    <source>
        <dbReference type="ARBA" id="ARBA00004123"/>
    </source>
</evidence>
<evidence type="ECO:0000256" key="6">
    <source>
        <dbReference type="ARBA" id="ARBA00023163"/>
    </source>
</evidence>
<keyword evidence="4" id="KW-0156">Chromatin regulator</keyword>
<keyword evidence="7" id="KW-0539">Nucleus</keyword>
<evidence type="ECO:0000256" key="4">
    <source>
        <dbReference type="ARBA" id="ARBA00022853"/>
    </source>
</evidence>
<feature type="region of interest" description="Disordered" evidence="8">
    <location>
        <begin position="349"/>
        <end position="440"/>
    </location>
</feature>
<dbReference type="PANTHER" id="PTHR12855">
    <property type="entry name" value="DNA METHYLTRANSFERASE 1-ASSOCIATED PROTEIN 1 FAMILY MEMBER"/>
    <property type="match status" value="1"/>
</dbReference>
<organism evidence="10 11">
    <name type="scientific">Apodospora peruviana</name>
    <dbReference type="NCBI Taxonomy" id="516989"/>
    <lineage>
        <taxon>Eukaryota</taxon>
        <taxon>Fungi</taxon>
        <taxon>Dikarya</taxon>
        <taxon>Ascomycota</taxon>
        <taxon>Pezizomycotina</taxon>
        <taxon>Sordariomycetes</taxon>
        <taxon>Sordariomycetidae</taxon>
        <taxon>Sordariales</taxon>
        <taxon>Lasiosphaeriaceae</taxon>
        <taxon>Apodospora</taxon>
    </lineage>
</organism>
<dbReference type="InterPro" id="IPR027109">
    <property type="entry name" value="Swc4/Dmap1"/>
</dbReference>
<dbReference type="GO" id="GO:0000812">
    <property type="term" value="C:Swr1 complex"/>
    <property type="evidence" value="ECO:0007669"/>
    <property type="project" value="TreeGrafter"/>
</dbReference>
<feature type="region of interest" description="Disordered" evidence="8">
    <location>
        <begin position="1"/>
        <end position="35"/>
    </location>
</feature>
<feature type="compositionally biased region" description="Polar residues" evidence="8">
    <location>
        <begin position="119"/>
        <end position="131"/>
    </location>
</feature>
<feature type="region of interest" description="Disordered" evidence="8">
    <location>
        <begin position="102"/>
        <end position="131"/>
    </location>
</feature>
<feature type="compositionally biased region" description="Low complexity" evidence="8">
    <location>
        <begin position="595"/>
        <end position="604"/>
    </location>
</feature>
<keyword evidence="6" id="KW-0804">Transcription</keyword>
<evidence type="ECO:0000259" key="9">
    <source>
        <dbReference type="Pfam" id="PF16282"/>
    </source>
</evidence>
<reference evidence="10" key="1">
    <citation type="journal article" date="2023" name="Mol. Phylogenet. Evol.">
        <title>Genome-scale phylogeny and comparative genomics of the fungal order Sordariales.</title>
        <authorList>
            <person name="Hensen N."/>
            <person name="Bonometti L."/>
            <person name="Westerberg I."/>
            <person name="Brannstrom I.O."/>
            <person name="Guillou S."/>
            <person name="Cros-Aarteil S."/>
            <person name="Calhoun S."/>
            <person name="Haridas S."/>
            <person name="Kuo A."/>
            <person name="Mondo S."/>
            <person name="Pangilinan J."/>
            <person name="Riley R."/>
            <person name="LaButti K."/>
            <person name="Andreopoulos B."/>
            <person name="Lipzen A."/>
            <person name="Chen C."/>
            <person name="Yan M."/>
            <person name="Daum C."/>
            <person name="Ng V."/>
            <person name="Clum A."/>
            <person name="Steindorff A."/>
            <person name="Ohm R.A."/>
            <person name="Martin F."/>
            <person name="Silar P."/>
            <person name="Natvig D.O."/>
            <person name="Lalanne C."/>
            <person name="Gautier V."/>
            <person name="Ament-Velasquez S.L."/>
            <person name="Kruys A."/>
            <person name="Hutchinson M.I."/>
            <person name="Powell A.J."/>
            <person name="Barry K."/>
            <person name="Miller A.N."/>
            <person name="Grigoriev I.V."/>
            <person name="Debuchy R."/>
            <person name="Gladieux P."/>
            <person name="Hiltunen Thoren M."/>
            <person name="Johannesson H."/>
        </authorList>
    </citation>
    <scope>NUCLEOTIDE SEQUENCE</scope>
    <source>
        <strain evidence="10">CBS 118394</strain>
    </source>
</reference>
<gene>
    <name evidence="10" type="ORF">B0H66DRAFT_302867</name>
</gene>
<dbReference type="GO" id="GO:0000122">
    <property type="term" value="P:negative regulation of transcription by RNA polymerase II"/>
    <property type="evidence" value="ECO:0007669"/>
    <property type="project" value="TreeGrafter"/>
</dbReference>
<dbReference type="EMBL" id="JAUEDM010000005">
    <property type="protein sequence ID" value="KAK3316707.1"/>
    <property type="molecule type" value="Genomic_DNA"/>
</dbReference>
<evidence type="ECO:0000256" key="2">
    <source>
        <dbReference type="ARBA" id="ARBA00006918"/>
    </source>
</evidence>
<dbReference type="Proteomes" id="UP001283341">
    <property type="component" value="Unassembled WGS sequence"/>
</dbReference>
<dbReference type="Pfam" id="PF16282">
    <property type="entry name" value="SANT_DAMP1_like"/>
    <property type="match status" value="1"/>
</dbReference>
<evidence type="ECO:0000313" key="10">
    <source>
        <dbReference type="EMBL" id="KAK3316707.1"/>
    </source>
</evidence>
<sequence>MTSHDLRDVLNIPSDASAGPRPTKKQKTSAPRPNLKGLAREVQNLGGDNPIAIVPEVSIFKKRRVASRKPAARWELRAFTNSARADDGALLLRHWRRKTDDGCAPHGDSTLQDGEAQPGNGTSLDGEQKQQQSKAEVVEDSAYAKYNVQVQVPQYSEDQYHANLQNSDWTKEETDYLLGLVKEFDLRWTVIWDRYEFSPRVAGPNGDAATSTAVVPASSRPRTMEDLKARYYEVAAKMMAVQKAVQYMTGPEFQLYEMMQNFNPAQETARKEFALNRMARSKDEAREEESLLLEIKRILARTERFNEERRELYNRLDYPATDTDINSFKSSAGLQSLLQNLMNLDKSKKRKSIMAGPGDGVSPQTAVPGSAVSETGPGGGGGGHHRRESIAASASGNHRDSIAGTPATPVEPPPSATTGVGASKKKSSGGAQQVVERRKLTEQEEQIYGVTRHERLNPSGPTFRYEKINKLYSHKSGQQQQRITNALLELDIPPRLAMPTAAVTAQFEKLWSAVTALVDLRKVSDRLDSDIKVEEAKKAERDKVRAAKQSASGGGDGDLVPSVEKDNASERPPSRAGPAPGGEEKVAAGDGTAGGAAVAASVDSPTVIKEEQAGDKDKLGVASAAASRPGSSGAHKRSASVLSTTSDKSSKRQKK</sequence>
<dbReference type="GO" id="GO:0006338">
    <property type="term" value="P:chromatin remodeling"/>
    <property type="evidence" value="ECO:0007669"/>
    <property type="project" value="InterPro"/>
</dbReference>